<dbReference type="GO" id="GO:0072583">
    <property type="term" value="P:clathrin-dependent endocytosis"/>
    <property type="evidence" value="ECO:0007669"/>
    <property type="project" value="TreeGrafter"/>
</dbReference>
<dbReference type="OrthoDB" id="782264at2759"/>
<dbReference type="GO" id="GO:0030130">
    <property type="term" value="C:clathrin coat of trans-Golgi network vesicle"/>
    <property type="evidence" value="ECO:0007669"/>
    <property type="project" value="InterPro"/>
</dbReference>
<evidence type="ECO:0000256" key="4">
    <source>
        <dbReference type="ARBA" id="ARBA00023136"/>
    </source>
</evidence>
<evidence type="ECO:0000313" key="9">
    <source>
        <dbReference type="EMBL" id="KAI0500939.1"/>
    </source>
</evidence>
<keyword evidence="10" id="KW-1185">Reference proteome</keyword>
<keyword evidence="4 7" id="KW-0472">Membrane</keyword>
<evidence type="ECO:0000256" key="1">
    <source>
        <dbReference type="ARBA" id="ARBA00003913"/>
    </source>
</evidence>
<dbReference type="AlphaFoldDB" id="A0A8T3AX98"/>
<dbReference type="GO" id="GO:0006886">
    <property type="term" value="P:intracellular protein transport"/>
    <property type="evidence" value="ECO:0007669"/>
    <property type="project" value="InterPro"/>
</dbReference>
<comment type="subcellular location">
    <subcellularLocation>
        <location evidence="2 7">Cytoplasmic vesicle membrane</location>
        <topology evidence="2 7">Peripheral membrane protein</topology>
        <orientation evidence="2 7">Cytoplasmic side</orientation>
    </subcellularLocation>
    <subcellularLocation>
        <location evidence="7">Membrane</location>
        <location evidence="7">Coated pit</location>
        <topology evidence="7">Peripheral membrane protein</topology>
        <orientation evidence="7">Cytoplasmic side</orientation>
    </subcellularLocation>
    <text evidence="7">Cytoplasmic face of coated pits and vesicles.</text>
</comment>
<comment type="similarity">
    <text evidence="3 7">Belongs to the clathrin light chain family.</text>
</comment>
<protein>
    <recommendedName>
        <fullName evidence="7">Clathrin light chain</fullName>
    </recommendedName>
</protein>
<comment type="function">
    <text evidence="1 7">Clathrin is the major protein of the polyhedral coat of coated pits and vesicles.</text>
</comment>
<evidence type="ECO:0000256" key="6">
    <source>
        <dbReference type="ARBA" id="ARBA00023329"/>
    </source>
</evidence>
<evidence type="ECO:0000256" key="2">
    <source>
        <dbReference type="ARBA" id="ARBA00004180"/>
    </source>
</evidence>
<comment type="caution">
    <text evidence="9">The sequence shown here is derived from an EMBL/GenBank/DDBJ whole genome shotgun (WGS) entry which is preliminary data.</text>
</comment>
<dbReference type="PANTHER" id="PTHR10639">
    <property type="entry name" value="CLATHRIN LIGHT CHAIN"/>
    <property type="match status" value="1"/>
</dbReference>
<name>A0A8T3AX98_DENNO</name>
<dbReference type="Pfam" id="PF01086">
    <property type="entry name" value="Clathrin_lg_ch"/>
    <property type="match status" value="1"/>
</dbReference>
<dbReference type="EMBL" id="JAGYWB010000013">
    <property type="protein sequence ID" value="KAI0500939.1"/>
    <property type="molecule type" value="Genomic_DNA"/>
</dbReference>
<dbReference type="Proteomes" id="UP000829196">
    <property type="component" value="Unassembled WGS sequence"/>
</dbReference>
<feature type="region of interest" description="Disordered" evidence="8">
    <location>
        <begin position="254"/>
        <end position="278"/>
    </location>
</feature>
<keyword evidence="5 7" id="KW-0168">Coated pit</keyword>
<sequence length="324" mass="35850">MSQKSPAVAESRKPIGKAEGIGEMSSPFDAEEVSRVSSSPFGDDGYIGFDRHVSSQSYGSYSTFAADEEEKDPIQISGDGLPSSGFPAGVGFVHDDSILPSDDGYGYLYDRHQQFNSIASPFSMPDSNGSAFGEGVNGGVFISDDPILSPPNEMQPDEGFFLREWRRQNTSLLEEKESIEKELREQIIIEAEEYKKAYHEKRKSTSETNRSQNREKEKLFLANLEKFHANADKQWWKAIAELIPNEVPNLEKRVKKEQEKKPSILVIKGPKPGKPTDLSRMRQLLVKLKNNTPPHMEIALSATSASASAAEAKLKAPKEVVVAG</sequence>
<proteinExistence type="inferred from homology"/>
<gene>
    <name evidence="9" type="ORF">KFK09_019157</name>
</gene>
<keyword evidence="6 7" id="KW-0968">Cytoplasmic vesicle</keyword>
<organism evidence="9 10">
    <name type="scientific">Dendrobium nobile</name>
    <name type="common">Orchid</name>
    <dbReference type="NCBI Taxonomy" id="94219"/>
    <lineage>
        <taxon>Eukaryota</taxon>
        <taxon>Viridiplantae</taxon>
        <taxon>Streptophyta</taxon>
        <taxon>Embryophyta</taxon>
        <taxon>Tracheophyta</taxon>
        <taxon>Spermatophyta</taxon>
        <taxon>Magnoliopsida</taxon>
        <taxon>Liliopsida</taxon>
        <taxon>Asparagales</taxon>
        <taxon>Orchidaceae</taxon>
        <taxon>Epidendroideae</taxon>
        <taxon>Malaxideae</taxon>
        <taxon>Dendrobiinae</taxon>
        <taxon>Dendrobium</taxon>
    </lineage>
</organism>
<dbReference type="GO" id="GO:0005198">
    <property type="term" value="F:structural molecule activity"/>
    <property type="evidence" value="ECO:0007669"/>
    <property type="project" value="InterPro"/>
</dbReference>
<feature type="region of interest" description="Disordered" evidence="8">
    <location>
        <begin position="1"/>
        <end position="37"/>
    </location>
</feature>
<dbReference type="GO" id="GO:0030132">
    <property type="term" value="C:clathrin coat of coated pit"/>
    <property type="evidence" value="ECO:0007669"/>
    <property type="project" value="InterPro"/>
</dbReference>
<evidence type="ECO:0000256" key="7">
    <source>
        <dbReference type="RuleBase" id="RU363137"/>
    </source>
</evidence>
<accession>A0A8T3AX98</accession>
<reference evidence="9" key="1">
    <citation type="journal article" date="2022" name="Front. Genet.">
        <title>Chromosome-Scale Assembly of the Dendrobium nobile Genome Provides Insights Into the Molecular Mechanism of the Biosynthesis of the Medicinal Active Ingredient of Dendrobium.</title>
        <authorList>
            <person name="Xu Q."/>
            <person name="Niu S.-C."/>
            <person name="Li K.-L."/>
            <person name="Zheng P.-J."/>
            <person name="Zhang X.-J."/>
            <person name="Jia Y."/>
            <person name="Liu Y."/>
            <person name="Niu Y.-X."/>
            <person name="Yu L.-H."/>
            <person name="Chen D.-F."/>
            <person name="Zhang G.-Q."/>
        </authorList>
    </citation>
    <scope>NUCLEOTIDE SEQUENCE</scope>
    <source>
        <tissue evidence="9">Leaf</tissue>
    </source>
</reference>
<dbReference type="InterPro" id="IPR000996">
    <property type="entry name" value="Clathrin_L-chain"/>
</dbReference>
<evidence type="ECO:0000313" key="10">
    <source>
        <dbReference type="Proteomes" id="UP000829196"/>
    </source>
</evidence>
<evidence type="ECO:0000256" key="5">
    <source>
        <dbReference type="ARBA" id="ARBA00023176"/>
    </source>
</evidence>
<dbReference type="GO" id="GO:0032050">
    <property type="term" value="F:clathrin heavy chain binding"/>
    <property type="evidence" value="ECO:0007669"/>
    <property type="project" value="TreeGrafter"/>
</dbReference>
<evidence type="ECO:0000256" key="3">
    <source>
        <dbReference type="ARBA" id="ARBA00005263"/>
    </source>
</evidence>
<evidence type="ECO:0000256" key="8">
    <source>
        <dbReference type="SAM" id="MobiDB-lite"/>
    </source>
</evidence>
<dbReference type="PANTHER" id="PTHR10639:SF7">
    <property type="entry name" value="CLATHRIN LIGHT CHAIN"/>
    <property type="match status" value="1"/>
</dbReference>